<dbReference type="InterPro" id="IPR018078">
    <property type="entry name" value="DNA-binding_RecF_CS"/>
</dbReference>
<name>A0A8A0RLZ1_9FIRM</name>
<evidence type="ECO:0000313" key="15">
    <source>
        <dbReference type="EMBL" id="QSQ08630.1"/>
    </source>
</evidence>
<dbReference type="PROSITE" id="PS00618">
    <property type="entry name" value="RECF_2"/>
    <property type="match status" value="1"/>
</dbReference>
<dbReference type="GO" id="GO:0003697">
    <property type="term" value="F:single-stranded DNA binding"/>
    <property type="evidence" value="ECO:0007669"/>
    <property type="project" value="UniProtKB-UniRule"/>
</dbReference>
<evidence type="ECO:0000256" key="1">
    <source>
        <dbReference type="ARBA" id="ARBA00004496"/>
    </source>
</evidence>
<evidence type="ECO:0000256" key="6">
    <source>
        <dbReference type="ARBA" id="ARBA00022741"/>
    </source>
</evidence>
<keyword evidence="4 12" id="KW-0963">Cytoplasm</keyword>
<reference evidence="15" key="1">
    <citation type="submission" date="2020-07" db="EMBL/GenBank/DDBJ databases">
        <title>Koleobacter methoxysyntrophicus gen. nov., sp. nov., a novel anaerobic bacterium isolated from deep subsurface oil field and proposal of Koleobacterales ord. nov. in the phylum Firmicutes.</title>
        <authorList>
            <person name="Sakamoto S."/>
            <person name="Tamaki H."/>
        </authorList>
    </citation>
    <scope>NUCLEOTIDE SEQUENCE</scope>
    <source>
        <strain evidence="15">NRmbB1</strain>
    </source>
</reference>
<evidence type="ECO:0000256" key="12">
    <source>
        <dbReference type="HAMAP-Rule" id="MF_00365"/>
    </source>
</evidence>
<organism evidence="15 16">
    <name type="scientific">Koleobacter methoxysyntrophicus</name>
    <dbReference type="NCBI Taxonomy" id="2751313"/>
    <lineage>
        <taxon>Bacteria</taxon>
        <taxon>Bacillati</taxon>
        <taxon>Bacillota</taxon>
        <taxon>Clostridia</taxon>
        <taxon>Koleobacterales</taxon>
        <taxon>Koleobacteraceae</taxon>
        <taxon>Koleobacter</taxon>
    </lineage>
</organism>
<gene>
    <name evidence="15" type="primary">recF_3</name>
    <name evidence="12" type="synonym">recF</name>
    <name evidence="15" type="ORF">H0A61_00968</name>
</gene>
<dbReference type="GO" id="GO:0006260">
    <property type="term" value="P:DNA replication"/>
    <property type="evidence" value="ECO:0007669"/>
    <property type="project" value="UniProtKB-UniRule"/>
</dbReference>
<evidence type="ECO:0000256" key="3">
    <source>
        <dbReference type="ARBA" id="ARBA00020170"/>
    </source>
</evidence>
<evidence type="ECO:0000256" key="8">
    <source>
        <dbReference type="ARBA" id="ARBA00022840"/>
    </source>
</evidence>
<dbReference type="PANTHER" id="PTHR32182">
    <property type="entry name" value="DNA REPLICATION AND REPAIR PROTEIN RECF"/>
    <property type="match status" value="1"/>
</dbReference>
<dbReference type="Proteomes" id="UP000662904">
    <property type="component" value="Chromosome"/>
</dbReference>
<comment type="function">
    <text evidence="12 13">The RecF protein is involved in DNA metabolism; it is required for DNA replication and normal SOS inducibility. RecF binds preferentially to single-stranded, linear DNA. It also seems to bind ATP.</text>
</comment>
<keyword evidence="5 12" id="KW-0235">DNA replication</keyword>
<comment type="similarity">
    <text evidence="2 12 13">Belongs to the RecF family.</text>
</comment>
<evidence type="ECO:0000256" key="2">
    <source>
        <dbReference type="ARBA" id="ARBA00008016"/>
    </source>
</evidence>
<evidence type="ECO:0000259" key="14">
    <source>
        <dbReference type="Pfam" id="PF02463"/>
    </source>
</evidence>
<dbReference type="Gene3D" id="3.40.50.300">
    <property type="entry name" value="P-loop containing nucleotide triphosphate hydrolases"/>
    <property type="match status" value="1"/>
</dbReference>
<evidence type="ECO:0000256" key="5">
    <source>
        <dbReference type="ARBA" id="ARBA00022705"/>
    </source>
</evidence>
<comment type="subcellular location">
    <subcellularLocation>
        <location evidence="1 12 13">Cytoplasm</location>
    </subcellularLocation>
</comment>
<dbReference type="GO" id="GO:0006302">
    <property type="term" value="P:double-strand break repair"/>
    <property type="evidence" value="ECO:0007669"/>
    <property type="project" value="TreeGrafter"/>
</dbReference>
<evidence type="ECO:0000256" key="11">
    <source>
        <dbReference type="ARBA" id="ARBA00023236"/>
    </source>
</evidence>
<dbReference type="GO" id="GO:0000731">
    <property type="term" value="P:DNA synthesis involved in DNA repair"/>
    <property type="evidence" value="ECO:0007669"/>
    <property type="project" value="TreeGrafter"/>
</dbReference>
<dbReference type="KEGG" id="kme:H0A61_00968"/>
<dbReference type="HAMAP" id="MF_00365">
    <property type="entry name" value="RecF"/>
    <property type="match status" value="1"/>
</dbReference>
<dbReference type="GO" id="GO:0005524">
    <property type="term" value="F:ATP binding"/>
    <property type="evidence" value="ECO:0007669"/>
    <property type="project" value="UniProtKB-UniRule"/>
</dbReference>
<dbReference type="PANTHER" id="PTHR32182:SF0">
    <property type="entry name" value="DNA REPLICATION AND REPAIR PROTEIN RECF"/>
    <property type="match status" value="1"/>
</dbReference>
<evidence type="ECO:0000256" key="9">
    <source>
        <dbReference type="ARBA" id="ARBA00023125"/>
    </source>
</evidence>
<evidence type="ECO:0000256" key="4">
    <source>
        <dbReference type="ARBA" id="ARBA00022490"/>
    </source>
</evidence>
<keyword evidence="16" id="KW-1185">Reference proteome</keyword>
<keyword evidence="7 12" id="KW-0227">DNA damage</keyword>
<evidence type="ECO:0000256" key="13">
    <source>
        <dbReference type="RuleBase" id="RU000578"/>
    </source>
</evidence>
<dbReference type="NCBIfam" id="TIGR00611">
    <property type="entry name" value="recf"/>
    <property type="match status" value="1"/>
</dbReference>
<keyword evidence="10 12" id="KW-0234">DNA repair</keyword>
<accession>A0A8A0RLZ1</accession>
<keyword evidence="9 12" id="KW-0238">DNA-binding</keyword>
<keyword evidence="8 12" id="KW-0067">ATP-binding</keyword>
<protein>
    <recommendedName>
        <fullName evidence="3 12">DNA replication and repair protein RecF</fullName>
    </recommendedName>
</protein>
<dbReference type="GO" id="GO:0009432">
    <property type="term" value="P:SOS response"/>
    <property type="evidence" value="ECO:0007669"/>
    <property type="project" value="UniProtKB-UniRule"/>
</dbReference>
<dbReference type="InterPro" id="IPR003395">
    <property type="entry name" value="RecF/RecN/SMC_N"/>
</dbReference>
<dbReference type="Pfam" id="PF02463">
    <property type="entry name" value="SMC_N"/>
    <property type="match status" value="1"/>
</dbReference>
<dbReference type="SUPFAM" id="SSF52540">
    <property type="entry name" value="P-loop containing nucleoside triphosphate hydrolases"/>
    <property type="match status" value="1"/>
</dbReference>
<dbReference type="InterPro" id="IPR001238">
    <property type="entry name" value="DNA-binding_RecF"/>
</dbReference>
<evidence type="ECO:0000313" key="16">
    <source>
        <dbReference type="Proteomes" id="UP000662904"/>
    </source>
</evidence>
<dbReference type="GO" id="GO:0005737">
    <property type="term" value="C:cytoplasm"/>
    <property type="evidence" value="ECO:0007669"/>
    <property type="project" value="UniProtKB-SubCell"/>
</dbReference>
<keyword evidence="11 12" id="KW-0742">SOS response</keyword>
<evidence type="ECO:0000256" key="7">
    <source>
        <dbReference type="ARBA" id="ARBA00022763"/>
    </source>
</evidence>
<dbReference type="AlphaFoldDB" id="A0A8A0RLZ1"/>
<feature type="binding site" evidence="12">
    <location>
        <begin position="33"/>
        <end position="40"/>
    </location>
    <ligand>
        <name>ATP</name>
        <dbReference type="ChEBI" id="CHEBI:30616"/>
    </ligand>
</feature>
<evidence type="ECO:0000256" key="10">
    <source>
        <dbReference type="ARBA" id="ARBA00023204"/>
    </source>
</evidence>
<proteinExistence type="inferred from homology"/>
<dbReference type="EMBL" id="CP059066">
    <property type="protein sequence ID" value="QSQ08630.1"/>
    <property type="molecule type" value="Genomic_DNA"/>
</dbReference>
<feature type="domain" description="RecF/RecN/SMC N-terminal" evidence="14">
    <location>
        <begin position="6"/>
        <end position="342"/>
    </location>
</feature>
<dbReference type="InterPro" id="IPR027417">
    <property type="entry name" value="P-loop_NTPase"/>
</dbReference>
<dbReference type="InterPro" id="IPR042174">
    <property type="entry name" value="RecF_2"/>
</dbReference>
<dbReference type="Gene3D" id="1.20.1050.90">
    <property type="entry name" value="RecF/RecN/SMC, N-terminal domain"/>
    <property type="match status" value="1"/>
</dbReference>
<sequence length="388" mass="45119">MFLLRLQRLILQNFRNYTFLNEVFNTDLNIFVGKNAQGKTNLVEAIYLLGLGKSYRTNRDSELIKWGCDRALVNGMVIRNFGPISVEIRLDNSKKKEILLNEIPNKKIQELLGHINVVIFSPEDLELVKGSPAKRRDFLDREISQINTGYGHFINMYSRVVYQRNNLLREIPKNKKLIDSLNVWDLQLIDLGARLVKKRLEIIKKLGILSRLMHRKITNGQETLELKYISRFPVNETYSMEDIKEVYSRELSKLREKEIYRGITLLGPHRDDLGLFVNNTDIRVYGSQGQQRTTALALKLAELELMKSEVGEYPILLLDDVFSELDSTRRKFLMDVVKRVQTFVTLTSLEGLNISGIKQEYCIYRIEEGSIIRCDSYGRVKKYIEGYP</sequence>
<keyword evidence="6 12" id="KW-0547">Nucleotide-binding</keyword>
<dbReference type="PROSITE" id="PS00617">
    <property type="entry name" value="RECF_1"/>
    <property type="match status" value="1"/>
</dbReference>